<dbReference type="Proteomes" id="UP000269539">
    <property type="component" value="Unassembled WGS sequence"/>
</dbReference>
<feature type="compositionally biased region" description="Basic and acidic residues" evidence="3">
    <location>
        <begin position="1"/>
        <end position="11"/>
    </location>
</feature>
<dbReference type="PANTHER" id="PTHR37534">
    <property type="entry name" value="TRANSCRIPTIONAL ACTIVATOR PROTEIN UGA3"/>
    <property type="match status" value="1"/>
</dbReference>
<dbReference type="GO" id="GO:0045944">
    <property type="term" value="P:positive regulation of transcription by RNA polymerase II"/>
    <property type="evidence" value="ECO:0007669"/>
    <property type="project" value="TreeGrafter"/>
</dbReference>
<protein>
    <recommendedName>
        <fullName evidence="6">Zn(2)-C6 fungal-type domain-containing protein</fullName>
    </recommendedName>
</protein>
<feature type="compositionally biased region" description="Polar residues" evidence="3">
    <location>
        <begin position="224"/>
        <end position="271"/>
    </location>
</feature>
<proteinExistence type="predicted"/>
<name>A0A3M7ELA6_HORWE</name>
<evidence type="ECO:0000256" key="1">
    <source>
        <dbReference type="ARBA" id="ARBA00004123"/>
    </source>
</evidence>
<feature type="region of interest" description="Disordered" evidence="3">
    <location>
        <begin position="1"/>
        <end position="46"/>
    </location>
</feature>
<dbReference type="Pfam" id="PF11951">
    <property type="entry name" value="Fungal_trans_2"/>
    <property type="match status" value="1"/>
</dbReference>
<dbReference type="GO" id="GO:0000976">
    <property type="term" value="F:transcription cis-regulatory region binding"/>
    <property type="evidence" value="ECO:0007669"/>
    <property type="project" value="TreeGrafter"/>
</dbReference>
<dbReference type="CDD" id="cd12148">
    <property type="entry name" value="fungal_TF_MHR"/>
    <property type="match status" value="1"/>
</dbReference>
<reference evidence="4 5" key="1">
    <citation type="journal article" date="2018" name="BMC Genomics">
        <title>Genomic evidence for intraspecific hybridization in a clonal and extremely halotolerant yeast.</title>
        <authorList>
            <person name="Gostincar C."/>
            <person name="Stajich J.E."/>
            <person name="Zupancic J."/>
            <person name="Zalar P."/>
            <person name="Gunde-Cimerman N."/>
        </authorList>
    </citation>
    <scope>NUCLEOTIDE SEQUENCE [LARGE SCALE GENOMIC DNA]</scope>
    <source>
        <strain evidence="4 5">EXF-10513</strain>
    </source>
</reference>
<feature type="compositionally biased region" description="Low complexity" evidence="3">
    <location>
        <begin position="13"/>
        <end position="22"/>
    </location>
</feature>
<accession>A0A3M7ELA6</accession>
<dbReference type="InterPro" id="IPR021858">
    <property type="entry name" value="Fun_TF"/>
</dbReference>
<evidence type="ECO:0000256" key="2">
    <source>
        <dbReference type="ARBA" id="ARBA00023242"/>
    </source>
</evidence>
<dbReference type="GO" id="GO:0005634">
    <property type="term" value="C:nucleus"/>
    <property type="evidence" value="ECO:0007669"/>
    <property type="project" value="UniProtKB-SubCell"/>
</dbReference>
<evidence type="ECO:0000313" key="4">
    <source>
        <dbReference type="EMBL" id="RMY76946.1"/>
    </source>
</evidence>
<feature type="region of interest" description="Disordered" evidence="3">
    <location>
        <begin position="213"/>
        <end position="313"/>
    </location>
</feature>
<dbReference type="EMBL" id="QWIO01001200">
    <property type="protein sequence ID" value="RMY76946.1"/>
    <property type="molecule type" value="Genomic_DNA"/>
</dbReference>
<dbReference type="VEuPathDB" id="FungiDB:BTJ68_02857"/>
<dbReference type="PANTHER" id="PTHR37534:SF9">
    <property type="entry name" value="ZN(II)2CYS6 TRANSCRIPTION FACTOR (EUROFUNG)"/>
    <property type="match status" value="1"/>
</dbReference>
<gene>
    <name evidence="4" type="ORF">D0864_09547</name>
</gene>
<dbReference type="AlphaFoldDB" id="A0A3M7ELA6"/>
<evidence type="ECO:0000256" key="3">
    <source>
        <dbReference type="SAM" id="MobiDB-lite"/>
    </source>
</evidence>
<keyword evidence="2" id="KW-0539">Nucleus</keyword>
<organism evidence="4 5">
    <name type="scientific">Hortaea werneckii</name>
    <name type="common">Black yeast</name>
    <name type="synonym">Cladosporium werneckii</name>
    <dbReference type="NCBI Taxonomy" id="91943"/>
    <lineage>
        <taxon>Eukaryota</taxon>
        <taxon>Fungi</taxon>
        <taxon>Dikarya</taxon>
        <taxon>Ascomycota</taxon>
        <taxon>Pezizomycotina</taxon>
        <taxon>Dothideomycetes</taxon>
        <taxon>Dothideomycetidae</taxon>
        <taxon>Mycosphaerellales</taxon>
        <taxon>Teratosphaeriaceae</taxon>
        <taxon>Hortaea</taxon>
    </lineage>
</organism>
<sequence>MKSKRPADRQAARTKAAEAAWRGSRKWKSDRPSCGGGGRKVDRQNHRHNNELVARQSCRAWQSQASGRAVERPVCAQCSKANRDCVPSSGITFRHQQNPSLNRGEESLKSFYGYKETFGEGVTWCQIPRDLKFVYTNNPYDDEDRDADASVGGEVIKDPHMVSSLAELAQHAESVDDGRKNGMGYEADATPGAYHGYATHGLEALSAVASSQDQYSYAPPPATMGQNEDVSQHAYSQVTPSPQQIGATPSQQQMDATPNQQQVDSTPNQHGNLEFILNPASVGGLTPAEPNIDPQLNTGTPTHKEPQFPPHQTLQVQEQSPIHNHVRTSSYVSTLGRPRLHSEGSLVKQPAIDDPQLAFLLRDYSERAGTWMDLFDLNLFFATKVPVLAVRCPLLLYSCVALSAKSLARVNGRKPVMGGQITIGRQSQLEYWPGPALDMEGWVRKAREYYDLAVSLLRQALAGATRPPTSSLPEDASPQTVMAAQAAPLPTTDSDELVAATAILCVYEFLDASGSEWSRHLDGAKTLFEVAKDKMMPLAMQPSIADNFTYHSGPVNQLSPAARLTQGRKAVFWNFARQDMLSAFINNTSTRLDTSDLAMWRNAGLKLTPEGLVCPSNPDHPDYTPENAMPEDLICNALIWLLMKLVNFISAGDDLPEGISPLGLGVRQRELLEYWEGLDRQLRVWYEGLPDTFHSAAVRPAEVKGGIAEKWFPRPMCASIMQSYHFARIQLLHNKPHMSTAVPFSARDCALTGPHPSPGISLAARHASYASILQLSRSHAKEIVAIGVGRSDEGTRIHSVQPLWTAGLVLGISDDEEVHEETESWRRSIISQLRGIERDMGWAAEYRVESLLDLWGLPPDWGIEVCDR</sequence>
<comment type="caution">
    <text evidence="4">The sequence shown here is derived from an EMBL/GenBank/DDBJ whole genome shotgun (WGS) entry which is preliminary data.</text>
</comment>
<evidence type="ECO:0000313" key="5">
    <source>
        <dbReference type="Proteomes" id="UP000269539"/>
    </source>
</evidence>
<evidence type="ECO:0008006" key="6">
    <source>
        <dbReference type="Google" id="ProtNLM"/>
    </source>
</evidence>
<dbReference type="GO" id="GO:0003700">
    <property type="term" value="F:DNA-binding transcription factor activity"/>
    <property type="evidence" value="ECO:0007669"/>
    <property type="project" value="TreeGrafter"/>
</dbReference>
<comment type="subcellular location">
    <subcellularLocation>
        <location evidence="1">Nucleus</location>
    </subcellularLocation>
</comment>